<dbReference type="CDD" id="cd13961">
    <property type="entry name" value="PT_UbiA_DGGGPS"/>
    <property type="match status" value="1"/>
</dbReference>
<keyword evidence="3 6" id="KW-0812">Transmembrane</keyword>
<feature type="transmembrane region" description="Helical" evidence="6">
    <location>
        <begin position="158"/>
        <end position="177"/>
    </location>
</feature>
<dbReference type="Gene3D" id="1.20.120.1780">
    <property type="entry name" value="UbiA prenyltransferase"/>
    <property type="match status" value="1"/>
</dbReference>
<feature type="transmembrane region" description="Helical" evidence="6">
    <location>
        <begin position="28"/>
        <end position="49"/>
    </location>
</feature>
<feature type="transmembrane region" description="Helical" evidence="6">
    <location>
        <begin position="127"/>
        <end position="146"/>
    </location>
</feature>
<evidence type="ECO:0000313" key="8">
    <source>
        <dbReference type="Proteomes" id="UP000199604"/>
    </source>
</evidence>
<evidence type="ECO:0000256" key="6">
    <source>
        <dbReference type="SAM" id="Phobius"/>
    </source>
</evidence>
<evidence type="ECO:0000256" key="2">
    <source>
        <dbReference type="ARBA" id="ARBA00022475"/>
    </source>
</evidence>
<organism evidence="7 8">
    <name type="scientific">Flavobacterium swingsii</name>
    <dbReference type="NCBI Taxonomy" id="498292"/>
    <lineage>
        <taxon>Bacteria</taxon>
        <taxon>Pseudomonadati</taxon>
        <taxon>Bacteroidota</taxon>
        <taxon>Flavobacteriia</taxon>
        <taxon>Flavobacteriales</taxon>
        <taxon>Flavobacteriaceae</taxon>
        <taxon>Flavobacterium</taxon>
    </lineage>
</organism>
<feature type="transmembrane region" description="Helical" evidence="6">
    <location>
        <begin position="210"/>
        <end position="227"/>
    </location>
</feature>
<proteinExistence type="predicted"/>
<dbReference type="PANTHER" id="PTHR42723:SF1">
    <property type="entry name" value="CHLOROPHYLL SYNTHASE, CHLOROPLASTIC"/>
    <property type="match status" value="1"/>
</dbReference>
<keyword evidence="8" id="KW-1185">Reference proteome</keyword>
<feature type="transmembrane region" description="Helical" evidence="6">
    <location>
        <begin position="98"/>
        <end position="115"/>
    </location>
</feature>
<dbReference type="NCBIfam" id="NF009512">
    <property type="entry name" value="PRK12872.1-1"/>
    <property type="match status" value="1"/>
</dbReference>
<evidence type="ECO:0000256" key="1">
    <source>
        <dbReference type="ARBA" id="ARBA00004141"/>
    </source>
</evidence>
<dbReference type="GO" id="GO:0016020">
    <property type="term" value="C:membrane"/>
    <property type="evidence" value="ECO:0007669"/>
    <property type="project" value="UniProtKB-SubCell"/>
</dbReference>
<keyword evidence="2" id="KW-1003">Cell membrane</keyword>
<dbReference type="STRING" id="498292.SAMN05660845_0176"/>
<evidence type="ECO:0000256" key="5">
    <source>
        <dbReference type="ARBA" id="ARBA00023136"/>
    </source>
</evidence>
<comment type="subcellular location">
    <subcellularLocation>
        <location evidence="1">Membrane</location>
        <topology evidence="1">Multi-pass membrane protein</topology>
    </subcellularLocation>
</comment>
<keyword evidence="4 6" id="KW-1133">Transmembrane helix</keyword>
<feature type="transmembrane region" description="Helical" evidence="6">
    <location>
        <begin position="233"/>
        <end position="253"/>
    </location>
</feature>
<feature type="transmembrane region" description="Helical" evidence="6">
    <location>
        <begin position="74"/>
        <end position="92"/>
    </location>
</feature>
<dbReference type="InterPro" id="IPR050475">
    <property type="entry name" value="Prenyltransferase_related"/>
</dbReference>
<dbReference type="EMBL" id="FOJT01000001">
    <property type="protein sequence ID" value="SFA71275.1"/>
    <property type="molecule type" value="Genomic_DNA"/>
</dbReference>
<gene>
    <name evidence="7" type="ORF">SAMN05660845_0176</name>
</gene>
<dbReference type="GO" id="GO:0016765">
    <property type="term" value="F:transferase activity, transferring alkyl or aryl (other than methyl) groups"/>
    <property type="evidence" value="ECO:0007669"/>
    <property type="project" value="InterPro"/>
</dbReference>
<evidence type="ECO:0000313" key="7">
    <source>
        <dbReference type="EMBL" id="SFA71275.1"/>
    </source>
</evidence>
<dbReference type="Proteomes" id="UP000199604">
    <property type="component" value="Unassembled WGS sequence"/>
</dbReference>
<evidence type="ECO:0000256" key="3">
    <source>
        <dbReference type="ARBA" id="ARBA00022692"/>
    </source>
</evidence>
<protein>
    <submittedName>
        <fullName evidence="7">4-hydroxybenzoate polyprenyltransferase</fullName>
    </submittedName>
</protein>
<dbReference type="PANTHER" id="PTHR42723">
    <property type="entry name" value="CHLOROPHYLL SYNTHASE"/>
    <property type="match status" value="1"/>
</dbReference>
<dbReference type="Gene3D" id="1.10.357.140">
    <property type="entry name" value="UbiA prenyltransferase"/>
    <property type="match status" value="1"/>
</dbReference>
<keyword evidence="7" id="KW-0808">Transferase</keyword>
<dbReference type="InterPro" id="IPR044878">
    <property type="entry name" value="UbiA_sf"/>
</dbReference>
<sequence length="294" mass="33128">MIALMQLIVLFGFLKMQNIELALALWQYYLLIISTVCIAAGGYIINNIFDTNTDLDNKPNDVVVGKSVSESLAYNLYVTFTLIGVCIGFYLSNVIMKPSFLLFFIIPSALLYIYATSLKQIMIVGNVVIASLLSFSIIIIGIFMIIPATDEINKKAMSTVLSVLFDFATIAFIINFIREIVKDLEDTKGDENQGMQTLPVILGTSKTSKLVFVLSFIPIMCILYYVYNYLFNLQYATIYILVFLVGPLLYFMIKIWSAETKKDFHHLSNVLKLVVFFGIISIAVIGINMKYYVA</sequence>
<accession>A0A1I0V4M6</accession>
<name>A0A1I0V4M6_9FLAO</name>
<reference evidence="8" key="1">
    <citation type="submission" date="2016-10" db="EMBL/GenBank/DDBJ databases">
        <authorList>
            <person name="Varghese N."/>
            <person name="Submissions S."/>
        </authorList>
    </citation>
    <scope>NUCLEOTIDE SEQUENCE [LARGE SCALE GENOMIC DNA]</scope>
    <source>
        <strain evidence="8">DSM 21789</strain>
    </source>
</reference>
<evidence type="ECO:0000256" key="4">
    <source>
        <dbReference type="ARBA" id="ARBA00022989"/>
    </source>
</evidence>
<keyword evidence="5 6" id="KW-0472">Membrane</keyword>
<dbReference type="InterPro" id="IPR000537">
    <property type="entry name" value="UbiA_prenyltransferase"/>
</dbReference>
<dbReference type="AlphaFoldDB" id="A0A1I0V4M6"/>
<feature type="transmembrane region" description="Helical" evidence="6">
    <location>
        <begin position="273"/>
        <end position="293"/>
    </location>
</feature>
<dbReference type="Pfam" id="PF01040">
    <property type="entry name" value="UbiA"/>
    <property type="match status" value="1"/>
</dbReference>